<name>A0A4V6MTS0_9BURK</name>
<protein>
    <submittedName>
        <fullName evidence="3">DUF3619 family protein</fullName>
    </submittedName>
</protein>
<dbReference type="AlphaFoldDB" id="A0A4V6MTS0"/>
<keyword evidence="2" id="KW-1133">Transmembrane helix</keyword>
<keyword evidence="2" id="KW-0472">Membrane</keyword>
<organism evidence="3 4">
    <name type="scientific">Aquabacterium lacunae</name>
    <dbReference type="NCBI Taxonomy" id="2528630"/>
    <lineage>
        <taxon>Bacteria</taxon>
        <taxon>Pseudomonadati</taxon>
        <taxon>Pseudomonadota</taxon>
        <taxon>Betaproteobacteria</taxon>
        <taxon>Burkholderiales</taxon>
        <taxon>Aquabacterium</taxon>
    </lineage>
</organism>
<comment type="caution">
    <text evidence="3">The sequence shown here is derived from an EMBL/GenBank/DDBJ whole genome shotgun (WGS) entry which is preliminary data.</text>
</comment>
<dbReference type="Proteomes" id="UP000292120">
    <property type="component" value="Unassembled WGS sequence"/>
</dbReference>
<proteinExistence type="predicted"/>
<dbReference type="OrthoDB" id="8562153at2"/>
<keyword evidence="2" id="KW-0812">Transmembrane</keyword>
<dbReference type="EMBL" id="SIXI01000002">
    <property type="protein sequence ID" value="TBO32626.1"/>
    <property type="molecule type" value="Genomic_DNA"/>
</dbReference>
<reference evidence="3 4" key="1">
    <citation type="submission" date="2019-02" db="EMBL/GenBank/DDBJ databases">
        <title>Aquabacterium sp. strain KMB7.</title>
        <authorList>
            <person name="Chen W.-M."/>
        </authorList>
    </citation>
    <scope>NUCLEOTIDE SEQUENCE [LARGE SCALE GENOMIC DNA]</scope>
    <source>
        <strain evidence="3 4">KMB7</strain>
    </source>
</reference>
<accession>A0A4V6MTS0</accession>
<dbReference type="InterPro" id="IPR022064">
    <property type="entry name" value="DUF3619"/>
</dbReference>
<evidence type="ECO:0000256" key="1">
    <source>
        <dbReference type="SAM" id="MobiDB-lite"/>
    </source>
</evidence>
<feature type="transmembrane region" description="Helical" evidence="2">
    <location>
        <begin position="106"/>
        <end position="129"/>
    </location>
</feature>
<gene>
    <name evidence="3" type="ORF">EYS42_05445</name>
</gene>
<keyword evidence="4" id="KW-1185">Reference proteome</keyword>
<feature type="region of interest" description="Disordered" evidence="1">
    <location>
        <begin position="170"/>
        <end position="206"/>
    </location>
</feature>
<evidence type="ECO:0000313" key="4">
    <source>
        <dbReference type="Proteomes" id="UP000292120"/>
    </source>
</evidence>
<evidence type="ECO:0000313" key="3">
    <source>
        <dbReference type="EMBL" id="TBO32626.1"/>
    </source>
</evidence>
<dbReference type="Pfam" id="PF12279">
    <property type="entry name" value="DUF3619"/>
    <property type="match status" value="1"/>
</dbReference>
<feature type="compositionally biased region" description="Acidic residues" evidence="1">
    <location>
        <begin position="192"/>
        <end position="206"/>
    </location>
</feature>
<dbReference type="RefSeq" id="WP_130966838.1">
    <property type="nucleotide sequence ID" value="NZ_SIXI01000002.1"/>
</dbReference>
<sequence>MDTTGKPLTPAQVEALEARFALRLTARLDDSSASVGHEVSERLRVARMQAVAAARNVRATQAVVATAAAPLRAPQWQLAGPASAGSPGFARHIDHGRRLEDKPTGWGWRIASALPIIALVAGLWGIHWWQRQQQVDAAADIDMALLADDLPPAAYADPAFEEFLRAGSPMPAVMPAEDTLPQGADTPNDAGDASDTDESATETTES</sequence>
<evidence type="ECO:0000256" key="2">
    <source>
        <dbReference type="SAM" id="Phobius"/>
    </source>
</evidence>